<evidence type="ECO:0000313" key="3">
    <source>
        <dbReference type="Proteomes" id="UP000030748"/>
    </source>
</evidence>
<evidence type="ECO:0000259" key="1">
    <source>
        <dbReference type="SMART" id="SM00256"/>
    </source>
</evidence>
<proteinExistence type="predicted"/>
<reference evidence="2 3" key="1">
    <citation type="journal article" date="2013" name="Proc. Natl. Acad. Sci. U.S.A.">
        <title>Fine-scale variation in meiotic recombination in Mimulus inferred from population shotgun sequencing.</title>
        <authorList>
            <person name="Hellsten U."/>
            <person name="Wright K.M."/>
            <person name="Jenkins J."/>
            <person name="Shu S."/>
            <person name="Yuan Y."/>
            <person name="Wessler S.R."/>
            <person name="Schmutz J."/>
            <person name="Willis J.H."/>
            <person name="Rokhsar D.S."/>
        </authorList>
    </citation>
    <scope>NUCLEOTIDE SEQUENCE [LARGE SCALE GENOMIC DNA]</scope>
    <source>
        <strain evidence="3">cv. DUN x IM62</strain>
    </source>
</reference>
<dbReference type="SUPFAM" id="SSF81383">
    <property type="entry name" value="F-box domain"/>
    <property type="match status" value="1"/>
</dbReference>
<dbReference type="Pfam" id="PF08268">
    <property type="entry name" value="FBA_3"/>
    <property type="match status" value="1"/>
</dbReference>
<evidence type="ECO:0000313" key="2">
    <source>
        <dbReference type="EMBL" id="EYU18641.1"/>
    </source>
</evidence>
<dbReference type="InterPro" id="IPR001810">
    <property type="entry name" value="F-box_dom"/>
</dbReference>
<dbReference type="InterPro" id="IPR017451">
    <property type="entry name" value="F-box-assoc_interact_dom"/>
</dbReference>
<feature type="domain" description="F-box" evidence="1">
    <location>
        <begin position="58"/>
        <end position="96"/>
    </location>
</feature>
<dbReference type="PANTHER" id="PTHR35546:SF115">
    <property type="entry name" value="F-BOX DOMAIN-CONTAINING PROTEIN"/>
    <property type="match status" value="1"/>
</dbReference>
<dbReference type="InterPro" id="IPR055290">
    <property type="entry name" value="At3g26010-like"/>
</dbReference>
<dbReference type="InterPro" id="IPR036047">
    <property type="entry name" value="F-box-like_dom_sf"/>
</dbReference>
<gene>
    <name evidence="2" type="ORF">MIMGU_mgv1a019560mg</name>
</gene>
<accession>A0A022PS90</accession>
<dbReference type="InterPro" id="IPR013187">
    <property type="entry name" value="F-box-assoc_dom_typ3"/>
</dbReference>
<dbReference type="PANTHER" id="PTHR35546">
    <property type="entry name" value="F-BOX PROTEIN INTERACTION DOMAIN PROTEIN-RELATED"/>
    <property type="match status" value="1"/>
</dbReference>
<name>A0A022PS90_ERYGU</name>
<dbReference type="STRING" id="4155.A0A022PS90"/>
<feature type="non-terminal residue" evidence="2">
    <location>
        <position position="352"/>
    </location>
</feature>
<dbReference type="EMBL" id="KI632325">
    <property type="protein sequence ID" value="EYU18641.1"/>
    <property type="molecule type" value="Genomic_DNA"/>
</dbReference>
<keyword evidence="3" id="KW-1185">Reference proteome</keyword>
<sequence length="352" mass="39996">MIIASSGEPSLKLSTKSRTKFKKTITTTAAATKTRIHCQDVQESDPTSYSAESIGSNQDLINLIFTKLEPKHRQRCAIICKFWYSVITSRTFKYKLPPLSHLLVRWSATQSRQRSIFPAIKYSIVPLHNHQTSNRPPPQTLFRPALDFLESNDQHVNGIRIIQSCNSLFLCSPDSSIKKLNKNGAEKNNGLFPNASNVEHYVYNPGTNKFRTIPWPAVRRKTTRQVIAMNLAFDPTKSPHYKVVSLSTVRNSCSSYNQVDIYSSEKWRWRATKAEFLPNWAHVDFTNGVFFNGGVHWASHTGNTSVYFDVENEHFKIMPMPPVQGGGQRRSIRYFGESGGRLLLIDSQEQSP</sequence>
<dbReference type="eggNOG" id="ENOG502QQSC">
    <property type="taxonomic scope" value="Eukaryota"/>
</dbReference>
<dbReference type="NCBIfam" id="TIGR01640">
    <property type="entry name" value="F_box_assoc_1"/>
    <property type="match status" value="1"/>
</dbReference>
<organism evidence="2 3">
    <name type="scientific">Erythranthe guttata</name>
    <name type="common">Yellow monkey flower</name>
    <name type="synonym">Mimulus guttatus</name>
    <dbReference type="NCBI Taxonomy" id="4155"/>
    <lineage>
        <taxon>Eukaryota</taxon>
        <taxon>Viridiplantae</taxon>
        <taxon>Streptophyta</taxon>
        <taxon>Embryophyta</taxon>
        <taxon>Tracheophyta</taxon>
        <taxon>Spermatophyta</taxon>
        <taxon>Magnoliopsida</taxon>
        <taxon>eudicotyledons</taxon>
        <taxon>Gunneridae</taxon>
        <taxon>Pentapetalae</taxon>
        <taxon>asterids</taxon>
        <taxon>lamiids</taxon>
        <taxon>Lamiales</taxon>
        <taxon>Phrymaceae</taxon>
        <taxon>Erythranthe</taxon>
    </lineage>
</organism>
<dbReference type="SMART" id="SM00256">
    <property type="entry name" value="FBOX"/>
    <property type="match status" value="1"/>
</dbReference>
<protein>
    <recommendedName>
        <fullName evidence="1">F-box domain-containing protein</fullName>
    </recommendedName>
</protein>
<dbReference type="Proteomes" id="UP000030748">
    <property type="component" value="Unassembled WGS sequence"/>
</dbReference>
<dbReference type="Pfam" id="PF00646">
    <property type="entry name" value="F-box"/>
    <property type="match status" value="1"/>
</dbReference>
<dbReference type="AlphaFoldDB" id="A0A022PS90"/>